<comment type="caution">
    <text evidence="2">The sequence shown here is derived from an EMBL/GenBank/DDBJ whole genome shotgun (WGS) entry which is preliminary data.</text>
</comment>
<evidence type="ECO:0000313" key="2">
    <source>
        <dbReference type="EMBL" id="GAA0601867.1"/>
    </source>
</evidence>
<dbReference type="PROSITE" id="PS51318">
    <property type="entry name" value="TAT"/>
    <property type="match status" value="1"/>
</dbReference>
<dbReference type="InterPro" id="IPR019546">
    <property type="entry name" value="TAT_signal_bac_arc"/>
</dbReference>
<dbReference type="PIRSF" id="PIRSF036704">
    <property type="entry name" value="UCP036704"/>
    <property type="match status" value="1"/>
</dbReference>
<evidence type="ECO:0000256" key="1">
    <source>
        <dbReference type="SAM" id="MobiDB-lite"/>
    </source>
</evidence>
<reference evidence="2 3" key="1">
    <citation type="journal article" date="2019" name="Int. J. Syst. Evol. Microbiol.">
        <title>The Global Catalogue of Microorganisms (GCM) 10K type strain sequencing project: providing services to taxonomists for standard genome sequencing and annotation.</title>
        <authorList>
            <consortium name="The Broad Institute Genomics Platform"/>
            <consortium name="The Broad Institute Genome Sequencing Center for Infectious Disease"/>
            <person name="Wu L."/>
            <person name="Ma J."/>
        </authorList>
    </citation>
    <scope>NUCLEOTIDE SEQUENCE [LARGE SCALE GENOMIC DNA]</scope>
    <source>
        <strain evidence="2 3">JCM 9933</strain>
    </source>
</reference>
<gene>
    <name evidence="2" type="ORF">GCM10009416_44660</name>
</gene>
<dbReference type="NCBIfam" id="TIGR01409">
    <property type="entry name" value="TAT_signal_seq"/>
    <property type="match status" value="1"/>
</dbReference>
<dbReference type="Proteomes" id="UP001501588">
    <property type="component" value="Unassembled WGS sequence"/>
</dbReference>
<dbReference type="InterPro" id="IPR014177">
    <property type="entry name" value="Formate_DH_TAT-contain"/>
</dbReference>
<dbReference type="NCBIfam" id="TIGR02811">
    <property type="entry name" value="formate_TAT"/>
    <property type="match status" value="1"/>
</dbReference>
<accession>A0ABN1G0T6</accession>
<sequence length="74" mass="8089">MSRTKTTPDATQRRGFLRGLGLAAGAAAAATPAAAERSDTVPLGTARKENEAERKAPRYRETPHVQAFYRTNRF</sequence>
<dbReference type="RefSeq" id="WP_343897636.1">
    <property type="nucleotide sequence ID" value="NZ_BAAAFZ010000079.1"/>
</dbReference>
<feature type="region of interest" description="Disordered" evidence="1">
    <location>
        <begin position="29"/>
        <end position="64"/>
    </location>
</feature>
<dbReference type="InterPro" id="IPR006311">
    <property type="entry name" value="TAT_signal"/>
</dbReference>
<evidence type="ECO:0000313" key="3">
    <source>
        <dbReference type="Proteomes" id="UP001501588"/>
    </source>
</evidence>
<evidence type="ECO:0008006" key="4">
    <source>
        <dbReference type="Google" id="ProtNLM"/>
    </source>
</evidence>
<feature type="compositionally biased region" description="Basic and acidic residues" evidence="1">
    <location>
        <begin position="46"/>
        <end position="63"/>
    </location>
</feature>
<protein>
    <recommendedName>
        <fullName evidence="4">Twin-arginine translocation signal domain-containing protein</fullName>
    </recommendedName>
</protein>
<proteinExistence type="predicted"/>
<name>A0ABN1G0T6_9PROT</name>
<keyword evidence="3" id="KW-1185">Reference proteome</keyword>
<organism evidence="2 3">
    <name type="scientific">Craurococcus roseus</name>
    <dbReference type="NCBI Taxonomy" id="77585"/>
    <lineage>
        <taxon>Bacteria</taxon>
        <taxon>Pseudomonadati</taxon>
        <taxon>Pseudomonadota</taxon>
        <taxon>Alphaproteobacteria</taxon>
        <taxon>Acetobacterales</taxon>
        <taxon>Acetobacteraceae</taxon>
        <taxon>Craurococcus</taxon>
    </lineage>
</organism>
<dbReference type="EMBL" id="BAAAFZ010000079">
    <property type="protein sequence ID" value="GAA0601867.1"/>
    <property type="molecule type" value="Genomic_DNA"/>
</dbReference>